<dbReference type="EMBL" id="JSAN01000030">
    <property type="protein sequence ID" value="KIC73352.1"/>
    <property type="molecule type" value="Genomic_DNA"/>
</dbReference>
<organism evidence="1 2">
    <name type="scientific">Candidatus Protochlamydia amoebophila</name>
    <dbReference type="NCBI Taxonomy" id="362787"/>
    <lineage>
        <taxon>Bacteria</taxon>
        <taxon>Pseudomonadati</taxon>
        <taxon>Chlamydiota</taxon>
        <taxon>Chlamydiia</taxon>
        <taxon>Parachlamydiales</taxon>
        <taxon>Parachlamydiaceae</taxon>
        <taxon>Candidatus Protochlamydia</taxon>
    </lineage>
</organism>
<accession>A0A0C1K1S2</accession>
<comment type="caution">
    <text evidence="1">The sequence shown here is derived from an EMBL/GenBank/DDBJ whole genome shotgun (WGS) entry which is preliminary data.</text>
</comment>
<dbReference type="Proteomes" id="UP000031465">
    <property type="component" value="Unassembled WGS sequence"/>
</dbReference>
<proteinExistence type="predicted"/>
<protein>
    <submittedName>
        <fullName evidence="1">Uncharacterized protein</fullName>
    </submittedName>
</protein>
<evidence type="ECO:0000313" key="1">
    <source>
        <dbReference type="EMBL" id="KIC73352.1"/>
    </source>
</evidence>
<reference evidence="1 2" key="1">
    <citation type="journal article" date="2014" name="Mol. Biol. Evol.">
        <title>Massive expansion of Ubiquitination-related gene families within the Chlamydiae.</title>
        <authorList>
            <person name="Domman D."/>
            <person name="Collingro A."/>
            <person name="Lagkouvardos I."/>
            <person name="Gehre L."/>
            <person name="Weinmaier T."/>
            <person name="Rattei T."/>
            <person name="Subtil A."/>
            <person name="Horn M."/>
        </authorList>
    </citation>
    <scope>NUCLEOTIDE SEQUENCE [LARGE SCALE GENOMIC DNA]</scope>
    <source>
        <strain evidence="1 2">EI2</strain>
    </source>
</reference>
<evidence type="ECO:0000313" key="2">
    <source>
        <dbReference type="Proteomes" id="UP000031465"/>
    </source>
</evidence>
<name>A0A0C1K1S2_9BACT</name>
<dbReference type="RefSeq" id="WP_011174959.1">
    <property type="nucleotide sequence ID" value="NZ_JSAN01000030.1"/>
</dbReference>
<dbReference type="PATRIC" id="fig|362787.3.peg.457"/>
<dbReference type="AlphaFoldDB" id="A0A0C1K1S2"/>
<gene>
    <name evidence="1" type="ORF">DB44_BG00410</name>
</gene>
<sequence>MNAITSHISHGVNSALFTIGEGVSLVSSEVKKGIRYVGEGPSRAAYDIYDLRHEGFEKWTKAAIANLKLIGRIKHTNVFNAAIETLEGQKNLYYATKFIGSACDFIQRDKVTKKVSLTIPKYKEGTNWVAVLYGIGNFLDTARFLQKHEVVAFQTVSRLGAAIGSIKISYLKGKRLEQISLDQIPVLSNVFYSPKDIFIFAASGIEISRFVKAFVNVEGETGEDRTRKRKEILSDISTWLKLTGSIGKMILIGCGSRYGTAFWFTLVDVITQNAGLIRYWKDRSRDREVRFNNPAIAA</sequence>